<protein>
    <submittedName>
        <fullName evidence="2">Uncharacterized protein</fullName>
    </submittedName>
</protein>
<gene>
    <name evidence="2" type="ORF">PSN13_00047</name>
</gene>
<reference evidence="2 3" key="1">
    <citation type="submission" date="2018-03" db="EMBL/GenBank/DDBJ databases">
        <title>Defining the species Micromonospora saelicesensis and Micromonospora noduli under the framework of genomics.</title>
        <authorList>
            <person name="Riesco R."/>
            <person name="Trujillo M.E."/>
        </authorList>
    </citation>
    <scope>NUCLEOTIDE SEQUENCE [LARGE SCALE GENOMIC DNA]</scope>
    <source>
        <strain evidence="2 3">PSN13</strain>
    </source>
</reference>
<evidence type="ECO:0000313" key="3">
    <source>
        <dbReference type="Proteomes" id="UP000249419"/>
    </source>
</evidence>
<comment type="caution">
    <text evidence="2">The sequence shown here is derived from an EMBL/GenBank/DDBJ whole genome shotgun (WGS) entry which is preliminary data.</text>
</comment>
<dbReference type="AlphaFoldDB" id="A0A328P005"/>
<dbReference type="Proteomes" id="UP000249419">
    <property type="component" value="Unassembled WGS sequence"/>
</dbReference>
<dbReference type="EMBL" id="PYAG01000001">
    <property type="protein sequence ID" value="RAO39023.1"/>
    <property type="molecule type" value="Genomic_DNA"/>
</dbReference>
<evidence type="ECO:0000256" key="1">
    <source>
        <dbReference type="SAM" id="MobiDB-lite"/>
    </source>
</evidence>
<name>A0A328P005_9ACTN</name>
<proteinExistence type="predicted"/>
<feature type="region of interest" description="Disordered" evidence="1">
    <location>
        <begin position="57"/>
        <end position="76"/>
    </location>
</feature>
<organism evidence="2 3">
    <name type="scientific">Micromonospora saelicesensis</name>
    <dbReference type="NCBI Taxonomy" id="285676"/>
    <lineage>
        <taxon>Bacteria</taxon>
        <taxon>Bacillati</taxon>
        <taxon>Actinomycetota</taxon>
        <taxon>Actinomycetes</taxon>
        <taxon>Micromonosporales</taxon>
        <taxon>Micromonosporaceae</taxon>
        <taxon>Micromonospora</taxon>
    </lineage>
</organism>
<accession>A0A328P005</accession>
<sequence length="76" mass="7565">MGVDQVLVPVEAASWSRTGSGESGAAMSRHLLLATPTSRWPDRAAGALGVGDTLRSGLADGVASPGADPGRPGLPE</sequence>
<evidence type="ECO:0000313" key="2">
    <source>
        <dbReference type="EMBL" id="RAO39023.1"/>
    </source>
</evidence>